<dbReference type="EMBL" id="CAKOGP040001774">
    <property type="protein sequence ID" value="CAJ1950990.1"/>
    <property type="molecule type" value="Genomic_DNA"/>
</dbReference>
<name>A0AAD2FRX1_9STRA</name>
<dbReference type="AlphaFoldDB" id="A0AAD2FRX1"/>
<protein>
    <submittedName>
        <fullName evidence="1">Uncharacterized protein</fullName>
    </submittedName>
</protein>
<sequence length="71" mass="7900">MEEGMEFLDNVIEDTINVYQGQISINMDMASAKDIDDGQTVTGMLDEMHEREQQLEDAFVGIKACDNVSIG</sequence>
<proteinExistence type="predicted"/>
<comment type="caution">
    <text evidence="1">The sequence shown here is derived from an EMBL/GenBank/DDBJ whole genome shotgun (WGS) entry which is preliminary data.</text>
</comment>
<accession>A0AAD2FRX1</accession>
<reference evidence="1" key="1">
    <citation type="submission" date="2023-08" db="EMBL/GenBank/DDBJ databases">
        <authorList>
            <person name="Audoor S."/>
            <person name="Bilcke G."/>
        </authorList>
    </citation>
    <scope>NUCLEOTIDE SEQUENCE</scope>
</reference>
<evidence type="ECO:0000313" key="2">
    <source>
        <dbReference type="Proteomes" id="UP001295423"/>
    </source>
</evidence>
<organism evidence="1 2">
    <name type="scientific">Cylindrotheca closterium</name>
    <dbReference type="NCBI Taxonomy" id="2856"/>
    <lineage>
        <taxon>Eukaryota</taxon>
        <taxon>Sar</taxon>
        <taxon>Stramenopiles</taxon>
        <taxon>Ochrophyta</taxon>
        <taxon>Bacillariophyta</taxon>
        <taxon>Bacillariophyceae</taxon>
        <taxon>Bacillariophycidae</taxon>
        <taxon>Bacillariales</taxon>
        <taxon>Bacillariaceae</taxon>
        <taxon>Cylindrotheca</taxon>
    </lineage>
</organism>
<gene>
    <name evidence="1" type="ORF">CYCCA115_LOCUS12855</name>
</gene>
<evidence type="ECO:0000313" key="1">
    <source>
        <dbReference type="EMBL" id="CAJ1950990.1"/>
    </source>
</evidence>
<keyword evidence="2" id="KW-1185">Reference proteome</keyword>
<dbReference type="Proteomes" id="UP001295423">
    <property type="component" value="Unassembled WGS sequence"/>
</dbReference>